<protein>
    <submittedName>
        <fullName evidence="2 3">Uncharacterized protein</fullName>
    </submittedName>
</protein>
<dbReference type="AlphaFoldDB" id="J3PC01"/>
<organism evidence="2">
    <name type="scientific">Gaeumannomyces tritici (strain R3-111a-1)</name>
    <name type="common">Wheat and barley take-all root rot fungus</name>
    <name type="synonym">Gaeumannomyces graminis var. tritici</name>
    <dbReference type="NCBI Taxonomy" id="644352"/>
    <lineage>
        <taxon>Eukaryota</taxon>
        <taxon>Fungi</taxon>
        <taxon>Dikarya</taxon>
        <taxon>Ascomycota</taxon>
        <taxon>Pezizomycotina</taxon>
        <taxon>Sordariomycetes</taxon>
        <taxon>Sordariomycetidae</taxon>
        <taxon>Magnaporthales</taxon>
        <taxon>Magnaporthaceae</taxon>
        <taxon>Gaeumannomyces</taxon>
    </lineage>
</organism>
<keyword evidence="4" id="KW-1185">Reference proteome</keyword>
<dbReference type="RefSeq" id="XP_009227168.1">
    <property type="nucleotide sequence ID" value="XM_009228904.1"/>
</dbReference>
<reference evidence="3" key="5">
    <citation type="submission" date="2018-04" db="UniProtKB">
        <authorList>
            <consortium name="EnsemblFungi"/>
        </authorList>
    </citation>
    <scope>IDENTIFICATION</scope>
    <source>
        <strain evidence="3">R3-111a-1</strain>
    </source>
</reference>
<feature type="compositionally biased region" description="Low complexity" evidence="1">
    <location>
        <begin position="149"/>
        <end position="158"/>
    </location>
</feature>
<evidence type="ECO:0000256" key="1">
    <source>
        <dbReference type="SAM" id="MobiDB-lite"/>
    </source>
</evidence>
<feature type="region of interest" description="Disordered" evidence="1">
    <location>
        <begin position="64"/>
        <end position="296"/>
    </location>
</feature>
<evidence type="ECO:0000313" key="3">
    <source>
        <dbReference type="EnsemblFungi" id="EJT71771"/>
    </source>
</evidence>
<gene>
    <name evidence="3" type="primary">20351483</name>
    <name evidence="2" type="ORF">GGTG_11025</name>
</gene>
<proteinExistence type="predicted"/>
<dbReference type="GeneID" id="20351483"/>
<feature type="compositionally biased region" description="Basic and acidic residues" evidence="1">
    <location>
        <begin position="95"/>
        <end position="104"/>
    </location>
</feature>
<reference evidence="2" key="3">
    <citation type="submission" date="2010-09" db="EMBL/GenBank/DDBJ databases">
        <title>Annotation of Gaeumannomyces graminis var. tritici R3-111a-1.</title>
        <authorList>
            <consortium name="The Broad Institute Genome Sequencing Platform"/>
            <person name="Ma L.-J."/>
            <person name="Dead R."/>
            <person name="Young S.K."/>
            <person name="Zeng Q."/>
            <person name="Gargeya S."/>
            <person name="Fitzgerald M."/>
            <person name="Haas B."/>
            <person name="Abouelleil A."/>
            <person name="Alvarado L."/>
            <person name="Arachchi H.M."/>
            <person name="Berlin A."/>
            <person name="Brown A."/>
            <person name="Chapman S.B."/>
            <person name="Chen Z."/>
            <person name="Dunbar C."/>
            <person name="Freedman E."/>
            <person name="Gearin G."/>
            <person name="Gellesch M."/>
            <person name="Goldberg J."/>
            <person name="Griggs A."/>
            <person name="Gujja S."/>
            <person name="Heiman D."/>
            <person name="Howarth C."/>
            <person name="Larson L."/>
            <person name="Lui A."/>
            <person name="MacDonald P.J.P."/>
            <person name="Mehta T."/>
            <person name="Montmayeur A."/>
            <person name="Murphy C."/>
            <person name="Neiman D."/>
            <person name="Pearson M."/>
            <person name="Priest M."/>
            <person name="Roberts A."/>
            <person name="Saif S."/>
            <person name="Shea T."/>
            <person name="Shenoy N."/>
            <person name="Sisk P."/>
            <person name="Stolte C."/>
            <person name="Sykes S."/>
            <person name="Yandava C."/>
            <person name="Wortman J."/>
            <person name="Nusbaum C."/>
            <person name="Birren B."/>
        </authorList>
    </citation>
    <scope>NUCLEOTIDE SEQUENCE</scope>
    <source>
        <strain evidence="2">R3-111a-1</strain>
    </source>
</reference>
<reference evidence="2" key="2">
    <citation type="submission" date="2010-07" db="EMBL/GenBank/DDBJ databases">
        <authorList>
            <consortium name="The Broad Institute Genome Sequencing Platform"/>
            <consortium name="Broad Institute Genome Sequencing Center for Infectious Disease"/>
            <person name="Ma L.-J."/>
            <person name="Dead R."/>
            <person name="Young S."/>
            <person name="Zeng Q."/>
            <person name="Koehrsen M."/>
            <person name="Alvarado L."/>
            <person name="Berlin A."/>
            <person name="Chapman S.B."/>
            <person name="Chen Z."/>
            <person name="Freedman E."/>
            <person name="Gellesch M."/>
            <person name="Goldberg J."/>
            <person name="Griggs A."/>
            <person name="Gujja S."/>
            <person name="Heilman E.R."/>
            <person name="Heiman D."/>
            <person name="Hepburn T."/>
            <person name="Howarth C."/>
            <person name="Jen D."/>
            <person name="Larson L."/>
            <person name="Mehta T."/>
            <person name="Neiman D."/>
            <person name="Pearson M."/>
            <person name="Roberts A."/>
            <person name="Saif S."/>
            <person name="Shea T."/>
            <person name="Shenoy N."/>
            <person name="Sisk P."/>
            <person name="Stolte C."/>
            <person name="Sykes S."/>
            <person name="Walk T."/>
            <person name="White J."/>
            <person name="Yandava C."/>
            <person name="Haas B."/>
            <person name="Nusbaum C."/>
            <person name="Birren B."/>
        </authorList>
    </citation>
    <scope>NUCLEOTIDE SEQUENCE</scope>
    <source>
        <strain evidence="2">R3-111a-1</strain>
    </source>
</reference>
<feature type="compositionally biased region" description="Basic and acidic residues" evidence="1">
    <location>
        <begin position="193"/>
        <end position="203"/>
    </location>
</feature>
<sequence>MEARRRRIGSPNKRPEPSDGDHGQGPSRTYSRSPHHRPERRAAAFPSGARDRVVFLLRPRYGVNLGVQSRGRGDDQDHSPFNGRQNSRHSVPHFGEYRSEEGRDYRRHHSSYDNQVVGSREGRGNVAWDPLGPVERPIRLRRGNTTPDSWRPSRSSSPGISADEPRSPGAADKGAEEGQQHAFGKAKKRTSKSGHDRVEKLMGDEAPEAGSSGGALPLADKSSLGQGGEGAKLRSAGVKAEDGDKGVGLLEENEGATSEGHRNKLKGGEKSLPTAKLPVGPEKASVEAVEEAEEVG</sequence>
<dbReference type="Proteomes" id="UP000006039">
    <property type="component" value="Unassembled WGS sequence"/>
</dbReference>
<feature type="region of interest" description="Disordered" evidence="1">
    <location>
        <begin position="1"/>
        <end position="51"/>
    </location>
</feature>
<dbReference type="HOGENOM" id="CLU_940235_0_0_1"/>
<dbReference type="VEuPathDB" id="FungiDB:GGTG_11025"/>
<dbReference type="EnsemblFungi" id="EJT71771">
    <property type="protein sequence ID" value="EJT71771"/>
    <property type="gene ID" value="GGTG_11025"/>
</dbReference>
<name>J3PC01_GAET3</name>
<dbReference type="EMBL" id="GL385400">
    <property type="protein sequence ID" value="EJT71771.1"/>
    <property type="molecule type" value="Genomic_DNA"/>
</dbReference>
<accession>J3PC01</accession>
<feature type="compositionally biased region" description="Basic and acidic residues" evidence="1">
    <location>
        <begin position="13"/>
        <end position="22"/>
    </location>
</feature>
<evidence type="ECO:0000313" key="2">
    <source>
        <dbReference type="EMBL" id="EJT71771.1"/>
    </source>
</evidence>
<feature type="compositionally biased region" description="Basic and acidic residues" evidence="1">
    <location>
        <begin position="259"/>
        <end position="269"/>
    </location>
</feature>
<reference evidence="4" key="1">
    <citation type="submission" date="2010-07" db="EMBL/GenBank/DDBJ databases">
        <title>The genome sequence of Gaeumannomyces graminis var. tritici strain R3-111a-1.</title>
        <authorList>
            <consortium name="The Broad Institute Genome Sequencing Platform"/>
            <person name="Ma L.-J."/>
            <person name="Dead R."/>
            <person name="Young S."/>
            <person name="Zeng Q."/>
            <person name="Koehrsen M."/>
            <person name="Alvarado L."/>
            <person name="Berlin A."/>
            <person name="Chapman S.B."/>
            <person name="Chen Z."/>
            <person name="Freedman E."/>
            <person name="Gellesch M."/>
            <person name="Goldberg J."/>
            <person name="Griggs A."/>
            <person name="Gujja S."/>
            <person name="Heilman E.R."/>
            <person name="Heiman D."/>
            <person name="Hepburn T."/>
            <person name="Howarth C."/>
            <person name="Jen D."/>
            <person name="Larson L."/>
            <person name="Mehta T."/>
            <person name="Neiman D."/>
            <person name="Pearson M."/>
            <person name="Roberts A."/>
            <person name="Saif S."/>
            <person name="Shea T."/>
            <person name="Shenoy N."/>
            <person name="Sisk P."/>
            <person name="Stolte C."/>
            <person name="Sykes S."/>
            <person name="Walk T."/>
            <person name="White J."/>
            <person name="Yandava C."/>
            <person name="Haas B."/>
            <person name="Nusbaum C."/>
            <person name="Birren B."/>
        </authorList>
    </citation>
    <scope>NUCLEOTIDE SEQUENCE [LARGE SCALE GENOMIC DNA]</scope>
    <source>
        <strain evidence="4">R3-111a-1</strain>
    </source>
</reference>
<reference evidence="3" key="4">
    <citation type="journal article" date="2015" name="G3 (Bethesda)">
        <title>Genome sequences of three phytopathogenic species of the Magnaporthaceae family of fungi.</title>
        <authorList>
            <person name="Okagaki L.H."/>
            <person name="Nunes C.C."/>
            <person name="Sailsbery J."/>
            <person name="Clay B."/>
            <person name="Brown D."/>
            <person name="John T."/>
            <person name="Oh Y."/>
            <person name="Young N."/>
            <person name="Fitzgerald M."/>
            <person name="Haas B.J."/>
            <person name="Zeng Q."/>
            <person name="Young S."/>
            <person name="Adiconis X."/>
            <person name="Fan L."/>
            <person name="Levin J.Z."/>
            <person name="Mitchell T.K."/>
            <person name="Okubara P.A."/>
            <person name="Farman M.L."/>
            <person name="Kohn L.M."/>
            <person name="Birren B."/>
            <person name="Ma L.-J."/>
            <person name="Dean R.A."/>
        </authorList>
    </citation>
    <scope>NUCLEOTIDE SEQUENCE</scope>
    <source>
        <strain evidence="3">R3-111a-1</strain>
    </source>
</reference>
<evidence type="ECO:0000313" key="4">
    <source>
        <dbReference type="Proteomes" id="UP000006039"/>
    </source>
</evidence>